<protein>
    <submittedName>
        <fullName evidence="7">RNA polymerase sigma-70 factor, ECF subfamily</fullName>
    </submittedName>
</protein>
<dbReference type="InterPro" id="IPR039425">
    <property type="entry name" value="RNA_pol_sigma-70-like"/>
</dbReference>
<dbReference type="InterPro" id="IPR014284">
    <property type="entry name" value="RNA_pol_sigma-70_dom"/>
</dbReference>
<keyword evidence="8" id="KW-1185">Reference proteome</keyword>
<gene>
    <name evidence="7" type="ORF">SAMN05421766_10774</name>
</gene>
<dbReference type="InterPro" id="IPR014327">
    <property type="entry name" value="RNA_pol_sigma70_bacteroid"/>
</dbReference>
<evidence type="ECO:0000313" key="8">
    <source>
        <dbReference type="Proteomes" id="UP000185728"/>
    </source>
</evidence>
<evidence type="ECO:0000256" key="4">
    <source>
        <dbReference type="ARBA" id="ARBA00023163"/>
    </source>
</evidence>
<evidence type="ECO:0000256" key="2">
    <source>
        <dbReference type="ARBA" id="ARBA00023015"/>
    </source>
</evidence>
<dbReference type="NCBIfam" id="TIGR02937">
    <property type="entry name" value="sigma70-ECF"/>
    <property type="match status" value="1"/>
</dbReference>
<dbReference type="InterPro" id="IPR013249">
    <property type="entry name" value="RNA_pol_sigma70_r4_t2"/>
</dbReference>
<evidence type="ECO:0000313" key="7">
    <source>
        <dbReference type="EMBL" id="SIT02460.1"/>
    </source>
</evidence>
<dbReference type="NCBIfam" id="TIGR02985">
    <property type="entry name" value="Sig70_bacteroi1"/>
    <property type="match status" value="1"/>
</dbReference>
<accession>A0ABY1L2L7</accession>
<dbReference type="RefSeq" id="WP_083690539.1">
    <property type="nucleotide sequence ID" value="NZ_FTOB01000007.1"/>
</dbReference>
<proteinExistence type="inferred from homology"/>
<evidence type="ECO:0000259" key="6">
    <source>
        <dbReference type="Pfam" id="PF08281"/>
    </source>
</evidence>
<reference evidence="7 8" key="1">
    <citation type="submission" date="2017-01" db="EMBL/GenBank/DDBJ databases">
        <authorList>
            <person name="Varghese N."/>
            <person name="Submissions S."/>
        </authorList>
    </citation>
    <scope>NUCLEOTIDE SEQUENCE [LARGE SCALE GENOMIC DNA]</scope>
    <source>
        <strain evidence="7 8">DSM 2061</strain>
    </source>
</reference>
<organism evidence="7 8">
    <name type="scientific">Zobellia uliginosa</name>
    <dbReference type="NCBI Taxonomy" id="143224"/>
    <lineage>
        <taxon>Bacteria</taxon>
        <taxon>Pseudomonadati</taxon>
        <taxon>Bacteroidota</taxon>
        <taxon>Flavobacteriia</taxon>
        <taxon>Flavobacteriales</taxon>
        <taxon>Flavobacteriaceae</taxon>
        <taxon>Zobellia</taxon>
    </lineage>
</organism>
<dbReference type="Pfam" id="PF08281">
    <property type="entry name" value="Sigma70_r4_2"/>
    <property type="match status" value="1"/>
</dbReference>
<keyword evidence="3" id="KW-0731">Sigma factor</keyword>
<dbReference type="InterPro" id="IPR007627">
    <property type="entry name" value="RNA_pol_sigma70_r2"/>
</dbReference>
<dbReference type="InterPro" id="IPR013325">
    <property type="entry name" value="RNA_pol_sigma_r2"/>
</dbReference>
<keyword evidence="2" id="KW-0805">Transcription regulation</keyword>
<feature type="domain" description="RNA polymerase sigma-70 region 2" evidence="5">
    <location>
        <begin position="29"/>
        <end position="96"/>
    </location>
</feature>
<evidence type="ECO:0000259" key="5">
    <source>
        <dbReference type="Pfam" id="PF04542"/>
    </source>
</evidence>
<sequence>MSTLKIVEECDQVSVINLKLGCDVAYRELFDRYNKRLYYFALGYLKSPVEAEGVVQDVFAKIWEKKENLKPDNSFKAYIFTIAYNLIKKNFIRRGRVRDYLASEGVQRGFDLSTTDQLDYNFTMERLKNLVAKMPKRRQETFIKSRFEGLPVKDIAVEMGISPKTVENQITLALKYLRVHLNGIEEQRALEM</sequence>
<dbReference type="PANTHER" id="PTHR43133">
    <property type="entry name" value="RNA POLYMERASE ECF-TYPE SIGMA FACTO"/>
    <property type="match status" value="1"/>
</dbReference>
<dbReference type="SUPFAM" id="SSF88659">
    <property type="entry name" value="Sigma3 and sigma4 domains of RNA polymerase sigma factors"/>
    <property type="match status" value="1"/>
</dbReference>
<comment type="caution">
    <text evidence="7">The sequence shown here is derived from an EMBL/GenBank/DDBJ whole genome shotgun (WGS) entry which is preliminary data.</text>
</comment>
<dbReference type="PANTHER" id="PTHR43133:SF46">
    <property type="entry name" value="RNA POLYMERASE SIGMA-70 FACTOR ECF SUBFAMILY"/>
    <property type="match status" value="1"/>
</dbReference>
<dbReference type="EMBL" id="FTOB01000007">
    <property type="protein sequence ID" value="SIT02460.1"/>
    <property type="molecule type" value="Genomic_DNA"/>
</dbReference>
<dbReference type="Proteomes" id="UP000185728">
    <property type="component" value="Unassembled WGS sequence"/>
</dbReference>
<feature type="domain" description="RNA polymerase sigma factor 70 region 4 type 2" evidence="6">
    <location>
        <begin position="125"/>
        <end position="177"/>
    </location>
</feature>
<dbReference type="Pfam" id="PF04542">
    <property type="entry name" value="Sigma70_r2"/>
    <property type="match status" value="1"/>
</dbReference>
<dbReference type="InterPro" id="IPR013324">
    <property type="entry name" value="RNA_pol_sigma_r3/r4-like"/>
</dbReference>
<name>A0ABY1L2L7_9FLAO</name>
<comment type="similarity">
    <text evidence="1">Belongs to the sigma-70 factor family. ECF subfamily.</text>
</comment>
<dbReference type="Gene3D" id="1.10.1740.10">
    <property type="match status" value="1"/>
</dbReference>
<keyword evidence="4" id="KW-0804">Transcription</keyword>
<evidence type="ECO:0000256" key="3">
    <source>
        <dbReference type="ARBA" id="ARBA00023082"/>
    </source>
</evidence>
<evidence type="ECO:0000256" key="1">
    <source>
        <dbReference type="ARBA" id="ARBA00010641"/>
    </source>
</evidence>
<dbReference type="InterPro" id="IPR036388">
    <property type="entry name" value="WH-like_DNA-bd_sf"/>
</dbReference>
<dbReference type="Gene3D" id="1.10.10.10">
    <property type="entry name" value="Winged helix-like DNA-binding domain superfamily/Winged helix DNA-binding domain"/>
    <property type="match status" value="1"/>
</dbReference>
<dbReference type="SUPFAM" id="SSF88946">
    <property type="entry name" value="Sigma2 domain of RNA polymerase sigma factors"/>
    <property type="match status" value="1"/>
</dbReference>